<dbReference type="Proteomes" id="UP000254033">
    <property type="component" value="Unassembled WGS sequence"/>
</dbReference>
<dbReference type="RefSeq" id="WP_181874860.1">
    <property type="nucleotide sequence ID" value="NZ_UGNY01000001.1"/>
</dbReference>
<sequence>MSTNQLDVRLAHTELLFLFKTYIQANIPAIGPKYANYPNETGVNPALESIKEVRQKLRVNEKRSFAIRSDSTLVTGVKNAYQEYNYHGLRDVLDESVHQYVNWQDRYGHPSLAGEDGKLLYAGFVCQRKNYLEIFLSSGRFNRVDRQSEGIEPLTEDQVTVIETYLVLQFNKAYGTQPVIVYDTLPGQQDDEDSALFFTDKPFPQNKKYRKYSQSSIPSAVAIAEVDAKYRNAQHYIQKNISPVKPKYSYSNENNINPAYQEIHYVEGALQLFEKRIWVLRSDFILATGVKNAYQKEYGYTGLADTFSKTLHRFLDWDDRYGHPSLTLATDTYDGGVFYAGYICQRKGYLQVYLASGRYDRTDLTTEQTAILEAYIAAQFQVAYGNQEIVFDYANPDDSFYHTTFFSHGIFPKTNPQRRYTQTLIRDILSEINNDSDRLKNIPSLEKEEDVATNTIYNPS</sequence>
<evidence type="ECO:0000313" key="1">
    <source>
        <dbReference type="EMBL" id="STX38186.1"/>
    </source>
</evidence>
<dbReference type="AlphaFoldDB" id="A0A378ISH6"/>
<protein>
    <submittedName>
        <fullName evidence="1">Uncharacterized protein</fullName>
    </submittedName>
</protein>
<name>A0A378ISH6_9GAMM</name>
<gene>
    <name evidence="1" type="ORF">NCTC11978_01369</name>
</gene>
<accession>A0A378ISH6</accession>
<dbReference type="EMBL" id="UGNY01000001">
    <property type="protein sequence ID" value="STX38186.1"/>
    <property type="molecule type" value="Genomic_DNA"/>
</dbReference>
<reference evidence="1 2" key="1">
    <citation type="submission" date="2018-06" db="EMBL/GenBank/DDBJ databases">
        <authorList>
            <consortium name="Pathogen Informatics"/>
            <person name="Doyle S."/>
        </authorList>
    </citation>
    <scope>NUCLEOTIDE SEQUENCE [LARGE SCALE GENOMIC DNA]</scope>
    <source>
        <strain evidence="1 2">NCTC11978</strain>
    </source>
</reference>
<proteinExistence type="predicted"/>
<organism evidence="1 2">
    <name type="scientific">Legionella feeleii</name>
    <dbReference type="NCBI Taxonomy" id="453"/>
    <lineage>
        <taxon>Bacteria</taxon>
        <taxon>Pseudomonadati</taxon>
        <taxon>Pseudomonadota</taxon>
        <taxon>Gammaproteobacteria</taxon>
        <taxon>Legionellales</taxon>
        <taxon>Legionellaceae</taxon>
        <taxon>Legionella</taxon>
    </lineage>
</organism>
<evidence type="ECO:0000313" key="2">
    <source>
        <dbReference type="Proteomes" id="UP000254033"/>
    </source>
</evidence>